<evidence type="ECO:0000256" key="9">
    <source>
        <dbReference type="SAM" id="Phobius"/>
    </source>
</evidence>
<feature type="transmembrane region" description="Helical" evidence="9">
    <location>
        <begin position="288"/>
        <end position="314"/>
    </location>
</feature>
<dbReference type="PANTHER" id="PTHR42718:SF9">
    <property type="entry name" value="MAJOR FACILITATOR SUPERFAMILY MULTIDRUG TRANSPORTER MFSC"/>
    <property type="match status" value="1"/>
</dbReference>
<dbReference type="RefSeq" id="WP_220203988.1">
    <property type="nucleotide sequence ID" value="NZ_BNJK01000001.1"/>
</dbReference>
<evidence type="ECO:0000256" key="7">
    <source>
        <dbReference type="ARBA" id="ARBA00023136"/>
    </source>
</evidence>
<dbReference type="PRINTS" id="PR01036">
    <property type="entry name" value="TCRTETB"/>
</dbReference>
<feature type="transmembrane region" description="Helical" evidence="9">
    <location>
        <begin position="127"/>
        <end position="149"/>
    </location>
</feature>
<comment type="similarity">
    <text evidence="2">Belongs to the major facilitator superfamily. EmrB family.</text>
</comment>
<dbReference type="InterPro" id="IPR020846">
    <property type="entry name" value="MFS_dom"/>
</dbReference>
<keyword evidence="3" id="KW-0813">Transport</keyword>
<dbReference type="InterPro" id="IPR036259">
    <property type="entry name" value="MFS_trans_sf"/>
</dbReference>
<name>A0A8J3ID53_9CHLR</name>
<accession>A0A8J3ID53</accession>
<feature type="transmembrane region" description="Helical" evidence="9">
    <location>
        <begin position="473"/>
        <end position="494"/>
    </location>
</feature>
<dbReference type="Gene3D" id="1.20.1250.20">
    <property type="entry name" value="MFS general substrate transporter like domains"/>
    <property type="match status" value="1"/>
</dbReference>
<dbReference type="InterPro" id="IPR011701">
    <property type="entry name" value="MFS"/>
</dbReference>
<feature type="transmembrane region" description="Helical" evidence="9">
    <location>
        <begin position="326"/>
        <end position="347"/>
    </location>
</feature>
<dbReference type="SUPFAM" id="SSF103473">
    <property type="entry name" value="MFS general substrate transporter"/>
    <property type="match status" value="2"/>
</dbReference>
<dbReference type="PROSITE" id="PS00216">
    <property type="entry name" value="SUGAR_TRANSPORT_1"/>
    <property type="match status" value="1"/>
</dbReference>
<evidence type="ECO:0000259" key="10">
    <source>
        <dbReference type="PROSITE" id="PS50850"/>
    </source>
</evidence>
<protein>
    <submittedName>
        <fullName evidence="11">MFS transporter</fullName>
    </submittedName>
</protein>
<proteinExistence type="inferred from homology"/>
<feature type="compositionally biased region" description="Basic and acidic residues" evidence="8">
    <location>
        <begin position="1"/>
        <end position="10"/>
    </location>
</feature>
<evidence type="ECO:0000256" key="1">
    <source>
        <dbReference type="ARBA" id="ARBA00004651"/>
    </source>
</evidence>
<dbReference type="CDD" id="cd17321">
    <property type="entry name" value="MFS_MMR_MDR_like"/>
    <property type="match status" value="1"/>
</dbReference>
<evidence type="ECO:0000256" key="8">
    <source>
        <dbReference type="SAM" id="MobiDB-lite"/>
    </source>
</evidence>
<feature type="transmembrane region" description="Helical" evidence="9">
    <location>
        <begin position="222"/>
        <end position="242"/>
    </location>
</feature>
<evidence type="ECO:0000256" key="4">
    <source>
        <dbReference type="ARBA" id="ARBA00022475"/>
    </source>
</evidence>
<evidence type="ECO:0000313" key="11">
    <source>
        <dbReference type="EMBL" id="GHO93194.1"/>
    </source>
</evidence>
<dbReference type="PROSITE" id="PS50850">
    <property type="entry name" value="MFS"/>
    <property type="match status" value="1"/>
</dbReference>
<keyword evidence="6 9" id="KW-1133">Transmembrane helix</keyword>
<evidence type="ECO:0000256" key="3">
    <source>
        <dbReference type="ARBA" id="ARBA00022448"/>
    </source>
</evidence>
<keyword evidence="5 9" id="KW-0812">Transmembrane</keyword>
<dbReference type="PANTHER" id="PTHR42718">
    <property type="entry name" value="MAJOR FACILITATOR SUPERFAMILY MULTIDRUG TRANSPORTER MFSC"/>
    <property type="match status" value="1"/>
</dbReference>
<feature type="transmembrane region" description="Helical" evidence="9">
    <location>
        <begin position="33"/>
        <end position="52"/>
    </location>
</feature>
<evidence type="ECO:0000256" key="5">
    <source>
        <dbReference type="ARBA" id="ARBA00022692"/>
    </source>
</evidence>
<dbReference type="Proteomes" id="UP000597444">
    <property type="component" value="Unassembled WGS sequence"/>
</dbReference>
<dbReference type="EMBL" id="BNJK01000001">
    <property type="protein sequence ID" value="GHO93194.1"/>
    <property type="molecule type" value="Genomic_DNA"/>
</dbReference>
<feature type="transmembrane region" description="Helical" evidence="9">
    <location>
        <begin position="190"/>
        <end position="210"/>
    </location>
</feature>
<feature type="transmembrane region" description="Helical" evidence="9">
    <location>
        <begin position="432"/>
        <end position="453"/>
    </location>
</feature>
<dbReference type="Gene3D" id="1.20.1720.10">
    <property type="entry name" value="Multidrug resistance protein D"/>
    <property type="match status" value="1"/>
</dbReference>
<feature type="transmembrane region" description="Helical" evidence="9">
    <location>
        <begin position="72"/>
        <end position="90"/>
    </location>
</feature>
<evidence type="ECO:0000313" key="12">
    <source>
        <dbReference type="Proteomes" id="UP000597444"/>
    </source>
</evidence>
<organism evidence="11 12">
    <name type="scientific">Reticulibacter mediterranei</name>
    <dbReference type="NCBI Taxonomy" id="2778369"/>
    <lineage>
        <taxon>Bacteria</taxon>
        <taxon>Bacillati</taxon>
        <taxon>Chloroflexota</taxon>
        <taxon>Ktedonobacteria</taxon>
        <taxon>Ktedonobacterales</taxon>
        <taxon>Reticulibacteraceae</taxon>
        <taxon>Reticulibacter</taxon>
    </lineage>
</organism>
<sequence>MERQQTRTETQDTEQQATTATSQPINEESVSKWAVLAIVAVGVFMATLDSSIVNISLPTIARYFNVPLNGAIEWVIIAYLVATAAILLTAGRLADMIGRKAVWLAGLLLFTSGSALCGAAPSLGFLIAARAFQGLGGALLMAVSPALLINAFPPQERGRALGLNAVTVALGVSVGPTLGGLITASLSWRWIFYVNVPIGIIGIIATLRVLKERSRRNPGRFDPFGALLLAVGLAALTAGLSFGQEIGWSSPLLIGLLALGVVALALLPIVEKRVSNPIIDFAMFRNRVFFSANISLILSFLAMFAVSFMLPFYLEELRGFSTETAGLLLTPFPIVLAVIAPISGSLADRFGSRWLAAGGLAIACLGLFFISQLNEHSSIFDIVWRLVFTGAGQAIFQSPNNSALLGAAPKSQQGSASGFLATGRTMGQSLSVALAGAIFAGLGGASAGLTLAANRTHLDPAQLATLQHTFTNSFQMTFIVCTCIAVIGVFTSLVRGKEEKVAVRRA</sequence>
<feature type="transmembrane region" description="Helical" evidence="9">
    <location>
        <begin position="379"/>
        <end position="396"/>
    </location>
</feature>
<dbReference type="NCBIfam" id="TIGR00711">
    <property type="entry name" value="efflux_EmrB"/>
    <property type="match status" value="1"/>
</dbReference>
<feature type="domain" description="Major facilitator superfamily (MFS) profile" evidence="10">
    <location>
        <begin position="35"/>
        <end position="500"/>
    </location>
</feature>
<keyword evidence="4" id="KW-1003">Cell membrane</keyword>
<feature type="transmembrane region" description="Helical" evidence="9">
    <location>
        <begin position="102"/>
        <end position="121"/>
    </location>
</feature>
<dbReference type="Pfam" id="PF07690">
    <property type="entry name" value="MFS_1"/>
    <property type="match status" value="1"/>
</dbReference>
<feature type="transmembrane region" description="Helical" evidence="9">
    <location>
        <begin position="354"/>
        <end position="373"/>
    </location>
</feature>
<feature type="region of interest" description="Disordered" evidence="8">
    <location>
        <begin position="1"/>
        <end position="24"/>
    </location>
</feature>
<dbReference type="InterPro" id="IPR005829">
    <property type="entry name" value="Sugar_transporter_CS"/>
</dbReference>
<dbReference type="InterPro" id="IPR004638">
    <property type="entry name" value="EmrB-like"/>
</dbReference>
<dbReference type="GO" id="GO:0005886">
    <property type="term" value="C:plasma membrane"/>
    <property type="evidence" value="ECO:0007669"/>
    <property type="project" value="UniProtKB-SubCell"/>
</dbReference>
<keyword evidence="12" id="KW-1185">Reference proteome</keyword>
<dbReference type="GO" id="GO:0022857">
    <property type="term" value="F:transmembrane transporter activity"/>
    <property type="evidence" value="ECO:0007669"/>
    <property type="project" value="InterPro"/>
</dbReference>
<keyword evidence="7 9" id="KW-0472">Membrane</keyword>
<evidence type="ECO:0000256" key="6">
    <source>
        <dbReference type="ARBA" id="ARBA00022989"/>
    </source>
</evidence>
<feature type="transmembrane region" description="Helical" evidence="9">
    <location>
        <begin position="161"/>
        <end position="184"/>
    </location>
</feature>
<reference evidence="11" key="1">
    <citation type="submission" date="2020-10" db="EMBL/GenBank/DDBJ databases">
        <title>Taxonomic study of unclassified bacteria belonging to the class Ktedonobacteria.</title>
        <authorList>
            <person name="Yabe S."/>
            <person name="Wang C.M."/>
            <person name="Zheng Y."/>
            <person name="Sakai Y."/>
            <person name="Cavaletti L."/>
            <person name="Monciardini P."/>
            <person name="Donadio S."/>
        </authorList>
    </citation>
    <scope>NUCLEOTIDE SEQUENCE</scope>
    <source>
        <strain evidence="11">ID150040</strain>
    </source>
</reference>
<dbReference type="AlphaFoldDB" id="A0A8J3ID53"/>
<comment type="subcellular location">
    <subcellularLocation>
        <location evidence="1">Cell membrane</location>
        <topology evidence="1">Multi-pass membrane protein</topology>
    </subcellularLocation>
</comment>
<gene>
    <name evidence="11" type="ORF">KSF_032420</name>
</gene>
<comment type="caution">
    <text evidence="11">The sequence shown here is derived from an EMBL/GenBank/DDBJ whole genome shotgun (WGS) entry which is preliminary data.</text>
</comment>
<evidence type="ECO:0000256" key="2">
    <source>
        <dbReference type="ARBA" id="ARBA00008537"/>
    </source>
</evidence>
<feature type="transmembrane region" description="Helical" evidence="9">
    <location>
        <begin position="248"/>
        <end position="267"/>
    </location>
</feature>